<organism evidence="1 2">
    <name type="scientific">Leptospira kobayashii</name>
    <dbReference type="NCBI Taxonomy" id="1917830"/>
    <lineage>
        <taxon>Bacteria</taxon>
        <taxon>Pseudomonadati</taxon>
        <taxon>Spirochaetota</taxon>
        <taxon>Spirochaetia</taxon>
        <taxon>Leptospirales</taxon>
        <taxon>Leptospiraceae</taxon>
        <taxon>Leptospira</taxon>
    </lineage>
</organism>
<accession>A0ABM7USX8</accession>
<sequence length="288" mass="32351">MYWFEQEIHPPHKEEISIDAIAVRNIDWVEGLILGWRLVPVSFPSAGSDISLSCPGVVVTGNKNDSAKILHSLVSFAFYDKEGRLLCGHTQEDETGPGDCIGLSYLWARYPFDIGLISSLQVNLVFGYERAGKLKQIQSLGGDLKGKKSFEIFSEPKISFLDGVIWTHLRKSTQVFTDSVSISGLEKHRFGKICPVSLELKFSSFANNTIIRWSMHLEKNPSAPVYYLAFYALYDGDGKLRHSGNMDGVIEKDGNFAMEPWFDIPSNLLSGEISYFEVSYYESEKPVL</sequence>
<protein>
    <submittedName>
        <fullName evidence="1">Uncharacterized protein</fullName>
    </submittedName>
</protein>
<gene>
    <name evidence="1" type="ORF">LPTSP3_g24850</name>
</gene>
<evidence type="ECO:0000313" key="2">
    <source>
        <dbReference type="Proteomes" id="UP000245263"/>
    </source>
</evidence>
<proteinExistence type="predicted"/>
<reference evidence="1 2" key="1">
    <citation type="submission" date="2021-08" db="EMBL/GenBank/DDBJ databases">
        <title>Complete genome sequence of Leptospira kobayashii strain E30.</title>
        <authorList>
            <person name="Nakao R."/>
            <person name="Nakamura S."/>
            <person name="Masuzawa T."/>
            <person name="Koizumi N."/>
        </authorList>
    </citation>
    <scope>NUCLEOTIDE SEQUENCE [LARGE SCALE GENOMIC DNA]</scope>
    <source>
        <strain evidence="1 2">E30</strain>
    </source>
</reference>
<keyword evidence="2" id="KW-1185">Reference proteome</keyword>
<dbReference type="Proteomes" id="UP000245263">
    <property type="component" value="Chromosome 1"/>
</dbReference>
<evidence type="ECO:0000313" key="1">
    <source>
        <dbReference type="EMBL" id="BDA79555.1"/>
    </source>
</evidence>
<name>A0ABM7USX8_9LEPT</name>
<dbReference type="EMBL" id="AP025028">
    <property type="protein sequence ID" value="BDA79555.1"/>
    <property type="molecule type" value="Genomic_DNA"/>
</dbReference>